<keyword evidence="1" id="KW-0645">Protease</keyword>
<dbReference type="AlphaFoldDB" id="A0A5D3CFW1"/>
<dbReference type="Proteomes" id="UP000321947">
    <property type="component" value="Unassembled WGS sequence"/>
</dbReference>
<dbReference type="GO" id="GO:0003964">
    <property type="term" value="F:RNA-directed DNA polymerase activity"/>
    <property type="evidence" value="ECO:0007669"/>
    <property type="project" value="UniProtKB-KW"/>
</dbReference>
<evidence type="ECO:0000313" key="10">
    <source>
        <dbReference type="Proteomes" id="UP000321947"/>
    </source>
</evidence>
<proteinExistence type="predicted"/>
<dbReference type="InterPro" id="IPR043502">
    <property type="entry name" value="DNA/RNA_pol_sf"/>
</dbReference>
<evidence type="ECO:0000256" key="7">
    <source>
        <dbReference type="ARBA" id="ARBA00022918"/>
    </source>
</evidence>
<evidence type="ECO:0000259" key="8">
    <source>
        <dbReference type="Pfam" id="PF00078"/>
    </source>
</evidence>
<evidence type="ECO:0000256" key="4">
    <source>
        <dbReference type="ARBA" id="ARBA00022722"/>
    </source>
</evidence>
<dbReference type="InterPro" id="IPR000477">
    <property type="entry name" value="RT_dom"/>
</dbReference>
<keyword evidence="3" id="KW-0548">Nucleotidyltransferase</keyword>
<evidence type="ECO:0000256" key="5">
    <source>
        <dbReference type="ARBA" id="ARBA00022759"/>
    </source>
</evidence>
<dbReference type="Gene3D" id="3.10.10.10">
    <property type="entry name" value="HIV Type 1 Reverse Transcriptase, subunit A, domain 1"/>
    <property type="match status" value="2"/>
</dbReference>
<dbReference type="Gene3D" id="2.40.70.10">
    <property type="entry name" value="Acid Proteases"/>
    <property type="match status" value="1"/>
</dbReference>
<protein>
    <submittedName>
        <fullName evidence="9">RNA-directed DNA polymerase-like protein</fullName>
    </submittedName>
</protein>
<dbReference type="InterPro" id="IPR021109">
    <property type="entry name" value="Peptidase_aspartic_dom_sf"/>
</dbReference>
<evidence type="ECO:0000256" key="1">
    <source>
        <dbReference type="ARBA" id="ARBA00022670"/>
    </source>
</evidence>
<evidence type="ECO:0000256" key="2">
    <source>
        <dbReference type="ARBA" id="ARBA00022679"/>
    </source>
</evidence>
<keyword evidence="7 9" id="KW-0695">RNA-directed DNA polymerase</keyword>
<evidence type="ECO:0000256" key="6">
    <source>
        <dbReference type="ARBA" id="ARBA00022801"/>
    </source>
</evidence>
<dbReference type="GO" id="GO:0006508">
    <property type="term" value="P:proteolysis"/>
    <property type="evidence" value="ECO:0007669"/>
    <property type="project" value="UniProtKB-KW"/>
</dbReference>
<dbReference type="Pfam" id="PF08284">
    <property type="entry name" value="RVP_2"/>
    <property type="match status" value="1"/>
</dbReference>
<dbReference type="GO" id="GO:0004519">
    <property type="term" value="F:endonuclease activity"/>
    <property type="evidence" value="ECO:0007669"/>
    <property type="project" value="UniProtKB-KW"/>
</dbReference>
<dbReference type="SUPFAM" id="SSF56672">
    <property type="entry name" value="DNA/RNA polymerases"/>
    <property type="match status" value="1"/>
</dbReference>
<dbReference type="CDD" id="cd01647">
    <property type="entry name" value="RT_LTR"/>
    <property type="match status" value="1"/>
</dbReference>
<name>A0A5D3CFW1_CUCMM</name>
<gene>
    <name evidence="9" type="ORF">E5676_scaffold16G002600</name>
</gene>
<dbReference type="FunFam" id="3.10.10.10:FF:000007">
    <property type="entry name" value="Retrovirus-related Pol polyprotein from transposon 17.6-like Protein"/>
    <property type="match status" value="1"/>
</dbReference>
<evidence type="ECO:0000256" key="3">
    <source>
        <dbReference type="ARBA" id="ARBA00022695"/>
    </source>
</evidence>
<accession>A0A5D3CFW1</accession>
<comment type="caution">
    <text evidence="9">The sequence shown here is derived from an EMBL/GenBank/DDBJ whole genome shotgun (WGS) entry which is preliminary data.</text>
</comment>
<reference evidence="9 10" key="1">
    <citation type="submission" date="2019-08" db="EMBL/GenBank/DDBJ databases">
        <title>Draft genome sequences of two oriental melons (Cucumis melo L. var makuwa).</title>
        <authorList>
            <person name="Kwon S.-Y."/>
        </authorList>
    </citation>
    <scope>NUCLEOTIDE SEQUENCE [LARGE SCALE GENOMIC DNA]</scope>
    <source>
        <strain evidence="10">cv. Chang Bougi</strain>
        <tissue evidence="9">Leaf</tissue>
    </source>
</reference>
<dbReference type="InterPro" id="IPR053134">
    <property type="entry name" value="RNA-dir_DNA_polymerase"/>
</dbReference>
<dbReference type="InterPro" id="IPR043128">
    <property type="entry name" value="Rev_trsase/Diguanyl_cyclase"/>
</dbReference>
<keyword evidence="6" id="KW-0378">Hydrolase</keyword>
<feature type="domain" description="Reverse transcriptase" evidence="8">
    <location>
        <begin position="124"/>
        <end position="187"/>
    </location>
</feature>
<dbReference type="PANTHER" id="PTHR24559">
    <property type="entry name" value="TRANSPOSON TY3-I GAG-POL POLYPROTEIN"/>
    <property type="match status" value="1"/>
</dbReference>
<dbReference type="GO" id="GO:0008233">
    <property type="term" value="F:peptidase activity"/>
    <property type="evidence" value="ECO:0007669"/>
    <property type="project" value="UniProtKB-KW"/>
</dbReference>
<dbReference type="EMBL" id="SSTD01011206">
    <property type="protein sequence ID" value="TYK10118.1"/>
    <property type="molecule type" value="Genomic_DNA"/>
</dbReference>
<dbReference type="CDD" id="cd00303">
    <property type="entry name" value="retropepsin_like"/>
    <property type="match status" value="1"/>
</dbReference>
<sequence>MDREVVVLIDSGATHNFIHQNLVEERQISMEVTPFRVTIVRQYGSGSWYAVVKFYRRHESSLAVLDHDLLGWGKQVVLKGDPTFIKTECSLKTLEKTWDEEDQGVIRPSHNPYSSPVFLVTKKDRGWRFCVNYRKLNQVFLKLDLKSGYHQIRMKEEEIQKTAFKTHEGHYEFLVMPFDPTNAPATF</sequence>
<dbReference type="Pfam" id="PF00078">
    <property type="entry name" value="RVT_1"/>
    <property type="match status" value="1"/>
</dbReference>
<dbReference type="Gene3D" id="3.30.70.270">
    <property type="match status" value="1"/>
</dbReference>
<organism evidence="9 10">
    <name type="scientific">Cucumis melo var. makuwa</name>
    <name type="common">Oriental melon</name>
    <dbReference type="NCBI Taxonomy" id="1194695"/>
    <lineage>
        <taxon>Eukaryota</taxon>
        <taxon>Viridiplantae</taxon>
        <taxon>Streptophyta</taxon>
        <taxon>Embryophyta</taxon>
        <taxon>Tracheophyta</taxon>
        <taxon>Spermatophyta</taxon>
        <taxon>Magnoliopsida</taxon>
        <taxon>eudicotyledons</taxon>
        <taxon>Gunneridae</taxon>
        <taxon>Pentapetalae</taxon>
        <taxon>rosids</taxon>
        <taxon>fabids</taxon>
        <taxon>Cucurbitales</taxon>
        <taxon>Cucurbitaceae</taxon>
        <taxon>Benincaseae</taxon>
        <taxon>Cucumis</taxon>
    </lineage>
</organism>
<keyword evidence="2" id="KW-0808">Transferase</keyword>
<dbReference type="PANTHER" id="PTHR24559:SF444">
    <property type="entry name" value="REVERSE TRANSCRIPTASE DOMAIN-CONTAINING PROTEIN"/>
    <property type="match status" value="1"/>
</dbReference>
<keyword evidence="5" id="KW-0255">Endonuclease</keyword>
<keyword evidence="4" id="KW-0540">Nuclease</keyword>
<evidence type="ECO:0000313" key="9">
    <source>
        <dbReference type="EMBL" id="TYK10118.1"/>
    </source>
</evidence>